<evidence type="ECO:0000313" key="2">
    <source>
        <dbReference type="EMBL" id="KTB27407.1"/>
    </source>
</evidence>
<reference evidence="2 3" key="1">
    <citation type="submission" date="2015-12" db="EMBL/GenBank/DDBJ databases">
        <title>Draft genome sequence of Moniliophthora roreri, the causal agent of frosty pod rot of cacao.</title>
        <authorList>
            <person name="Aime M.C."/>
            <person name="Diaz-Valderrama J.R."/>
            <person name="Kijpornyongpan T."/>
            <person name="Phillips-Mora W."/>
        </authorList>
    </citation>
    <scope>NUCLEOTIDE SEQUENCE [LARGE SCALE GENOMIC DNA]</scope>
    <source>
        <strain evidence="2 3">MCA 2952</strain>
    </source>
</reference>
<dbReference type="EMBL" id="LATX01002555">
    <property type="protein sequence ID" value="KTB27407.1"/>
    <property type="molecule type" value="Genomic_DNA"/>
</dbReference>
<name>A0A0W0ETJ3_MONRR</name>
<dbReference type="AlphaFoldDB" id="A0A0W0ETJ3"/>
<dbReference type="Proteomes" id="UP000054988">
    <property type="component" value="Unassembled WGS sequence"/>
</dbReference>
<evidence type="ECO:0000313" key="3">
    <source>
        <dbReference type="Proteomes" id="UP000054988"/>
    </source>
</evidence>
<gene>
    <name evidence="2" type="ORF">WG66_20022</name>
</gene>
<feature type="region of interest" description="Disordered" evidence="1">
    <location>
        <begin position="193"/>
        <end position="294"/>
    </location>
</feature>
<evidence type="ECO:0000256" key="1">
    <source>
        <dbReference type="SAM" id="MobiDB-lite"/>
    </source>
</evidence>
<protein>
    <submittedName>
        <fullName evidence="2">Uncharacterized protein</fullName>
    </submittedName>
</protein>
<organism evidence="2 3">
    <name type="scientific">Moniliophthora roreri</name>
    <name type="common">Frosty pod rot fungus</name>
    <name type="synonym">Monilia roreri</name>
    <dbReference type="NCBI Taxonomy" id="221103"/>
    <lineage>
        <taxon>Eukaryota</taxon>
        <taxon>Fungi</taxon>
        <taxon>Dikarya</taxon>
        <taxon>Basidiomycota</taxon>
        <taxon>Agaricomycotina</taxon>
        <taxon>Agaricomycetes</taxon>
        <taxon>Agaricomycetidae</taxon>
        <taxon>Agaricales</taxon>
        <taxon>Marasmiineae</taxon>
        <taxon>Marasmiaceae</taxon>
        <taxon>Moniliophthora</taxon>
    </lineage>
</organism>
<comment type="caution">
    <text evidence="2">The sequence shown here is derived from an EMBL/GenBank/DDBJ whole genome shotgun (WGS) entry which is preliminary data.</text>
</comment>
<accession>A0A0W0ETJ3</accession>
<proteinExistence type="predicted"/>
<feature type="compositionally biased region" description="Acidic residues" evidence="1">
    <location>
        <begin position="259"/>
        <end position="278"/>
    </location>
</feature>
<feature type="compositionally biased region" description="Basic and acidic residues" evidence="1">
    <location>
        <begin position="218"/>
        <end position="245"/>
    </location>
</feature>
<feature type="compositionally biased region" description="Acidic residues" evidence="1">
    <location>
        <begin position="198"/>
        <end position="209"/>
    </location>
</feature>
<sequence length="332" mass="38067">MCLRPTVTKTDTREEYYTKLEFNGGKQFRLDSVEHCFLLESSFHSLWDKYGLFCILPELDTLGWLCEKLEEANERWQQETTGESETRRPSYAYEEVKYIQDVGLSVLILDSENFAPSQGVHLFKIDEHYEPYIVSPQAPYLVQAKLPPGKAEVLPPLKFNGEFSLFALIHKLHLLMELIFWMPQNYPWRKLSPKPPECDVDQPTDEDSGGSESGGTVRGDKSENAENDDTRKGGKSDDAERRRESDDTERDFEDVRMEEADDDSNSEDSDSENDDEDNGFSAPGLLPNGLTPKETDIVYRKSFDDRLTSTERLDAVLMTTGMARRYPKPDFI</sequence>